<protein>
    <recommendedName>
        <fullName evidence="5">Secreted protein</fullName>
    </recommendedName>
</protein>
<evidence type="ECO:0000313" key="3">
    <source>
        <dbReference type="EMBL" id="KAK3316499.1"/>
    </source>
</evidence>
<name>A0AAE0I1E2_9PEZI</name>
<proteinExistence type="predicted"/>
<feature type="chain" id="PRO_5041970011" description="Secreted protein" evidence="2">
    <location>
        <begin position="18"/>
        <end position="79"/>
    </location>
</feature>
<dbReference type="EMBL" id="JAUEDM010000005">
    <property type="protein sequence ID" value="KAK3316499.1"/>
    <property type="molecule type" value="Genomic_DNA"/>
</dbReference>
<reference evidence="3" key="2">
    <citation type="submission" date="2023-06" db="EMBL/GenBank/DDBJ databases">
        <authorList>
            <consortium name="Lawrence Berkeley National Laboratory"/>
            <person name="Haridas S."/>
            <person name="Hensen N."/>
            <person name="Bonometti L."/>
            <person name="Westerberg I."/>
            <person name="Brannstrom I.O."/>
            <person name="Guillou S."/>
            <person name="Cros-Aarteil S."/>
            <person name="Calhoun S."/>
            <person name="Kuo A."/>
            <person name="Mondo S."/>
            <person name="Pangilinan J."/>
            <person name="Riley R."/>
            <person name="Labutti K."/>
            <person name="Andreopoulos B."/>
            <person name="Lipzen A."/>
            <person name="Chen C."/>
            <person name="Yanf M."/>
            <person name="Daum C."/>
            <person name="Ng V."/>
            <person name="Clum A."/>
            <person name="Steindorff A."/>
            <person name="Ohm R."/>
            <person name="Martin F."/>
            <person name="Silar P."/>
            <person name="Natvig D."/>
            <person name="Lalanne C."/>
            <person name="Gautier V."/>
            <person name="Ament-Velasquez S.L."/>
            <person name="Kruys A."/>
            <person name="Hutchinson M.I."/>
            <person name="Powell A.J."/>
            <person name="Barry K."/>
            <person name="Miller A.N."/>
            <person name="Grigoriev I.V."/>
            <person name="Debuchy R."/>
            <person name="Gladieux P."/>
            <person name="Thoren M.H."/>
            <person name="Johannesson H."/>
        </authorList>
    </citation>
    <scope>NUCLEOTIDE SEQUENCE</scope>
    <source>
        <strain evidence="3">CBS 118394</strain>
    </source>
</reference>
<accession>A0AAE0I1E2</accession>
<keyword evidence="2" id="KW-0732">Signal</keyword>
<evidence type="ECO:0000256" key="2">
    <source>
        <dbReference type="SAM" id="SignalP"/>
    </source>
</evidence>
<evidence type="ECO:0000256" key="1">
    <source>
        <dbReference type="SAM" id="MobiDB-lite"/>
    </source>
</evidence>
<feature type="compositionally biased region" description="Low complexity" evidence="1">
    <location>
        <begin position="68"/>
        <end position="79"/>
    </location>
</feature>
<comment type="caution">
    <text evidence="3">The sequence shown here is derived from an EMBL/GenBank/DDBJ whole genome shotgun (WGS) entry which is preliminary data.</text>
</comment>
<gene>
    <name evidence="3" type="ORF">B0H66DRAFT_296805</name>
</gene>
<reference evidence="3" key="1">
    <citation type="journal article" date="2023" name="Mol. Phylogenet. Evol.">
        <title>Genome-scale phylogeny and comparative genomics of the fungal order Sordariales.</title>
        <authorList>
            <person name="Hensen N."/>
            <person name="Bonometti L."/>
            <person name="Westerberg I."/>
            <person name="Brannstrom I.O."/>
            <person name="Guillou S."/>
            <person name="Cros-Aarteil S."/>
            <person name="Calhoun S."/>
            <person name="Haridas S."/>
            <person name="Kuo A."/>
            <person name="Mondo S."/>
            <person name="Pangilinan J."/>
            <person name="Riley R."/>
            <person name="LaButti K."/>
            <person name="Andreopoulos B."/>
            <person name="Lipzen A."/>
            <person name="Chen C."/>
            <person name="Yan M."/>
            <person name="Daum C."/>
            <person name="Ng V."/>
            <person name="Clum A."/>
            <person name="Steindorff A."/>
            <person name="Ohm R.A."/>
            <person name="Martin F."/>
            <person name="Silar P."/>
            <person name="Natvig D.O."/>
            <person name="Lalanne C."/>
            <person name="Gautier V."/>
            <person name="Ament-Velasquez S.L."/>
            <person name="Kruys A."/>
            <person name="Hutchinson M.I."/>
            <person name="Powell A.J."/>
            <person name="Barry K."/>
            <person name="Miller A.N."/>
            <person name="Grigoriev I.V."/>
            <person name="Debuchy R."/>
            <person name="Gladieux P."/>
            <person name="Hiltunen Thoren M."/>
            <person name="Johannesson H."/>
        </authorList>
    </citation>
    <scope>NUCLEOTIDE SEQUENCE</scope>
    <source>
        <strain evidence="3">CBS 118394</strain>
    </source>
</reference>
<dbReference type="AlphaFoldDB" id="A0AAE0I1E2"/>
<dbReference type="Proteomes" id="UP001283341">
    <property type="component" value="Unassembled WGS sequence"/>
</dbReference>
<evidence type="ECO:0000313" key="4">
    <source>
        <dbReference type="Proteomes" id="UP001283341"/>
    </source>
</evidence>
<feature type="region of interest" description="Disordered" evidence="1">
    <location>
        <begin position="50"/>
        <end position="79"/>
    </location>
</feature>
<sequence length="79" mass="8879">MLMLIWCLAKIADLALTCIRPLSKLCVSRRQTKSPSPDVFIASPTAAIRRGFSSPTNCRPRRSRRASPRQVQARGNQRI</sequence>
<evidence type="ECO:0008006" key="5">
    <source>
        <dbReference type="Google" id="ProtNLM"/>
    </source>
</evidence>
<feature type="signal peptide" evidence="2">
    <location>
        <begin position="1"/>
        <end position="17"/>
    </location>
</feature>
<keyword evidence="4" id="KW-1185">Reference proteome</keyword>
<organism evidence="3 4">
    <name type="scientific">Apodospora peruviana</name>
    <dbReference type="NCBI Taxonomy" id="516989"/>
    <lineage>
        <taxon>Eukaryota</taxon>
        <taxon>Fungi</taxon>
        <taxon>Dikarya</taxon>
        <taxon>Ascomycota</taxon>
        <taxon>Pezizomycotina</taxon>
        <taxon>Sordariomycetes</taxon>
        <taxon>Sordariomycetidae</taxon>
        <taxon>Sordariales</taxon>
        <taxon>Lasiosphaeriaceae</taxon>
        <taxon>Apodospora</taxon>
    </lineage>
</organism>